<sequence>MCTSHSSLELFAFRSSSLSVILIATTLSIAIRHAISTLYPSCRSTPSQHNTRLYLSCRSAACKTSRPLHHNTLASVHPPCRTNSSITHSHHFIAPRSTVSHRLVHYPDHTNCNNTFSCATTSHLR</sequence>
<evidence type="ECO:0000313" key="1">
    <source>
        <dbReference type="EMBL" id="KAK7333898.1"/>
    </source>
</evidence>
<comment type="caution">
    <text evidence="1">The sequence shown here is derived from an EMBL/GenBank/DDBJ whole genome shotgun (WGS) entry which is preliminary data.</text>
</comment>
<dbReference type="Proteomes" id="UP001374584">
    <property type="component" value="Unassembled WGS sequence"/>
</dbReference>
<accession>A0AAN9LGX1</accession>
<dbReference type="AlphaFoldDB" id="A0AAN9LGX1"/>
<gene>
    <name evidence="1" type="ORF">VNO80_30679</name>
</gene>
<proteinExistence type="predicted"/>
<keyword evidence="2" id="KW-1185">Reference proteome</keyword>
<reference evidence="1 2" key="1">
    <citation type="submission" date="2024-01" db="EMBL/GenBank/DDBJ databases">
        <title>The genomes of 5 underutilized Papilionoideae crops provide insights into root nodulation and disease resistanc.</title>
        <authorList>
            <person name="Jiang F."/>
        </authorList>
    </citation>
    <scope>NUCLEOTIDE SEQUENCE [LARGE SCALE GENOMIC DNA]</scope>
    <source>
        <strain evidence="1">JINMINGXINNONG_FW02</strain>
        <tissue evidence="1">Leaves</tissue>
    </source>
</reference>
<organism evidence="1 2">
    <name type="scientific">Phaseolus coccineus</name>
    <name type="common">Scarlet runner bean</name>
    <name type="synonym">Phaseolus multiflorus</name>
    <dbReference type="NCBI Taxonomy" id="3886"/>
    <lineage>
        <taxon>Eukaryota</taxon>
        <taxon>Viridiplantae</taxon>
        <taxon>Streptophyta</taxon>
        <taxon>Embryophyta</taxon>
        <taxon>Tracheophyta</taxon>
        <taxon>Spermatophyta</taxon>
        <taxon>Magnoliopsida</taxon>
        <taxon>eudicotyledons</taxon>
        <taxon>Gunneridae</taxon>
        <taxon>Pentapetalae</taxon>
        <taxon>rosids</taxon>
        <taxon>fabids</taxon>
        <taxon>Fabales</taxon>
        <taxon>Fabaceae</taxon>
        <taxon>Papilionoideae</taxon>
        <taxon>50 kb inversion clade</taxon>
        <taxon>NPAAA clade</taxon>
        <taxon>indigoferoid/millettioid clade</taxon>
        <taxon>Phaseoleae</taxon>
        <taxon>Phaseolus</taxon>
    </lineage>
</organism>
<evidence type="ECO:0000313" key="2">
    <source>
        <dbReference type="Proteomes" id="UP001374584"/>
    </source>
</evidence>
<name>A0AAN9LGX1_PHACN</name>
<dbReference type="EMBL" id="JAYMYR010000011">
    <property type="protein sequence ID" value="KAK7333898.1"/>
    <property type="molecule type" value="Genomic_DNA"/>
</dbReference>
<protein>
    <submittedName>
        <fullName evidence="1">Uncharacterized protein</fullName>
    </submittedName>
</protein>